<dbReference type="HOGENOM" id="CLU_3266451_0_0_9"/>
<proteinExistence type="predicted"/>
<protein>
    <submittedName>
        <fullName evidence="1">Uncharacterized protein</fullName>
    </submittedName>
</protein>
<dbReference type="PATRIC" id="fig|476272.21.peg.617"/>
<dbReference type="Proteomes" id="UP000003100">
    <property type="component" value="Unassembled WGS sequence"/>
</dbReference>
<dbReference type="EMBL" id="ACBZ01000177">
    <property type="protein sequence ID" value="EEG47791.1"/>
    <property type="molecule type" value="Genomic_DNA"/>
</dbReference>
<reference evidence="1 2" key="2">
    <citation type="submission" date="2009-02" db="EMBL/GenBank/DDBJ databases">
        <title>Draft genome sequence of Blautia hydrogenotrophica DSM 10507 (Ruminococcus hydrogenotrophicus DSM 10507).</title>
        <authorList>
            <person name="Sudarsanam P."/>
            <person name="Ley R."/>
            <person name="Guruge J."/>
            <person name="Turnbaugh P.J."/>
            <person name="Mahowald M."/>
            <person name="Liep D."/>
            <person name="Gordon J."/>
        </authorList>
    </citation>
    <scope>NUCLEOTIDE SEQUENCE [LARGE SCALE GENOMIC DNA]</scope>
    <source>
        <strain evidence="2">DSM 10507 / JCM 14656 / S5a33</strain>
    </source>
</reference>
<keyword evidence="2" id="KW-1185">Reference proteome</keyword>
<name>C0CR28_BLAHS</name>
<accession>C0CR28</accession>
<sequence length="41" mass="4984">MNMVKYWAITQSLISGFSRMEYRFTLTMKQKNILRLSLARR</sequence>
<dbReference type="AlphaFoldDB" id="C0CR28"/>
<evidence type="ECO:0000313" key="1">
    <source>
        <dbReference type="EMBL" id="EEG47791.1"/>
    </source>
</evidence>
<evidence type="ECO:0000313" key="2">
    <source>
        <dbReference type="Proteomes" id="UP000003100"/>
    </source>
</evidence>
<comment type="caution">
    <text evidence="1">The sequence shown here is derived from an EMBL/GenBank/DDBJ whole genome shotgun (WGS) entry which is preliminary data.</text>
</comment>
<gene>
    <name evidence="1" type="ORF">RUMHYD_03341</name>
</gene>
<organism evidence="1 2">
    <name type="scientific">Blautia hydrogenotrophica (strain DSM 10507 / JCM 14656 / S5a33)</name>
    <name type="common">Ruminococcus hydrogenotrophicus</name>
    <dbReference type="NCBI Taxonomy" id="476272"/>
    <lineage>
        <taxon>Bacteria</taxon>
        <taxon>Bacillati</taxon>
        <taxon>Bacillota</taxon>
        <taxon>Clostridia</taxon>
        <taxon>Lachnospirales</taxon>
        <taxon>Lachnospiraceae</taxon>
        <taxon>Blautia</taxon>
    </lineage>
</organism>
<reference evidence="1 2" key="1">
    <citation type="submission" date="2009-01" db="EMBL/GenBank/DDBJ databases">
        <authorList>
            <person name="Fulton L."/>
            <person name="Clifton S."/>
            <person name="Fulton B."/>
            <person name="Xu J."/>
            <person name="Minx P."/>
            <person name="Pepin K.H."/>
            <person name="Johnson M."/>
            <person name="Bhonagiri V."/>
            <person name="Nash W.E."/>
            <person name="Mardis E.R."/>
            <person name="Wilson R.K."/>
        </authorList>
    </citation>
    <scope>NUCLEOTIDE SEQUENCE [LARGE SCALE GENOMIC DNA]</scope>
    <source>
        <strain evidence="2">DSM 10507 / JCM 14656 / S5a33</strain>
    </source>
</reference>